<organism evidence="2 3">
    <name type="scientific">Globodera rostochiensis</name>
    <name type="common">Golden nematode worm</name>
    <name type="synonym">Heterodera rostochiensis</name>
    <dbReference type="NCBI Taxonomy" id="31243"/>
    <lineage>
        <taxon>Eukaryota</taxon>
        <taxon>Metazoa</taxon>
        <taxon>Ecdysozoa</taxon>
        <taxon>Nematoda</taxon>
        <taxon>Chromadorea</taxon>
        <taxon>Rhabditida</taxon>
        <taxon>Tylenchina</taxon>
        <taxon>Tylenchomorpha</taxon>
        <taxon>Tylenchoidea</taxon>
        <taxon>Heteroderidae</taxon>
        <taxon>Heteroderinae</taxon>
        <taxon>Globodera</taxon>
    </lineage>
</organism>
<keyword evidence="2" id="KW-1185">Reference proteome</keyword>
<feature type="compositionally biased region" description="Low complexity" evidence="1">
    <location>
        <begin position="109"/>
        <end position="133"/>
    </location>
</feature>
<accession>A0A914HVZ1</accession>
<proteinExistence type="predicted"/>
<feature type="compositionally biased region" description="Polar residues" evidence="1">
    <location>
        <begin position="64"/>
        <end position="76"/>
    </location>
</feature>
<sequence>MDASMRLNNNNNNNNNNNKQQNDPMAPRRSVSLSMPPTSSSSSTAVHGPEEQPKQPSIVRMSISGPSESPCSTSRPAVNIVPPTEGALRQQNVEAVGRRRPLQPTVPDSSSTSTLNLANSSGPGTTSSKSPSPQYRRKASLMPPVTEEDLRNDFRMGHRDPESVAALFGDDFASRFCSNGMPLSMQQLRQGLDPDQALLPHEIRDASVPSGVPIVKMRRRVGTQPASTLLGSAAGGANNDTDEAVVPLSPVAPKFPSLPCFLSAFTSAAPAAAQSSTAHPTLAATPSAPPILEIPGIVRPSPVPFPLQFERNRSGQNRLVPFRMPEPGQFYPDMAVSNPDLVQFQLVLNDWFRRQCNVRTSAFLLNSAELNVTLCQVCGTELAHEEGGAIQCGDADYLDRLFDGCAAVASCSFSADGRAMAEEGGRRQQRTIGTMRQPPVVVRLDALSEVRELGHIL</sequence>
<dbReference type="Proteomes" id="UP000887572">
    <property type="component" value="Unplaced"/>
</dbReference>
<evidence type="ECO:0000313" key="3">
    <source>
        <dbReference type="WBParaSite" id="Gr19_v10_g4275.t1"/>
    </source>
</evidence>
<dbReference type="AlphaFoldDB" id="A0A914HVZ1"/>
<feature type="region of interest" description="Disordered" evidence="1">
    <location>
        <begin position="1"/>
        <end position="145"/>
    </location>
</feature>
<dbReference type="WBParaSite" id="Gr19_v10_g4275.t1">
    <property type="protein sequence ID" value="Gr19_v10_g4275.t1"/>
    <property type="gene ID" value="Gr19_v10_g4275"/>
</dbReference>
<evidence type="ECO:0000256" key="1">
    <source>
        <dbReference type="SAM" id="MobiDB-lite"/>
    </source>
</evidence>
<reference evidence="3" key="1">
    <citation type="submission" date="2022-11" db="UniProtKB">
        <authorList>
            <consortium name="WormBaseParasite"/>
        </authorList>
    </citation>
    <scope>IDENTIFICATION</scope>
</reference>
<evidence type="ECO:0000313" key="2">
    <source>
        <dbReference type="Proteomes" id="UP000887572"/>
    </source>
</evidence>
<feature type="compositionally biased region" description="Low complexity" evidence="1">
    <location>
        <begin position="30"/>
        <end position="44"/>
    </location>
</feature>
<feature type="compositionally biased region" description="Low complexity" evidence="1">
    <location>
        <begin position="8"/>
        <end position="18"/>
    </location>
</feature>
<name>A0A914HVZ1_GLORO</name>
<protein>
    <submittedName>
        <fullName evidence="3">Uncharacterized protein</fullName>
    </submittedName>
</protein>